<dbReference type="NCBIfam" id="NF047646">
    <property type="entry name" value="REP_Tyr_transpos"/>
    <property type="match status" value="1"/>
</dbReference>
<dbReference type="PANTHER" id="PTHR36966:SF1">
    <property type="entry name" value="REP-ASSOCIATED TYROSINE TRANSPOSASE"/>
    <property type="match status" value="1"/>
</dbReference>
<dbReference type="RefSeq" id="WP_019234411.1">
    <property type="nucleotide sequence ID" value="NZ_CAAAHR010000105.1"/>
</dbReference>
<comment type="caution">
    <text evidence="2">The sequence shown here is derived from an EMBL/GenBank/DDBJ whole genome shotgun (WGS) entry which is preliminary data.</text>
</comment>
<sequence length="175" mass="21154">MEYRRIIVPGGVYFFTLNLKNRNSELLIKEINQLRIAFHKIKRKYPFKLECIVILPEHLHMMIRLPTGDGNYSLRIRLIKSIFTHQLQINESISPSRKKQGERGIWQRRFWEHLIRDEKDYEHHFNYIHFNPVKHGYVTCASDWPYSSIHRHIKSGLLPINWACEHDFRNDQFGE</sequence>
<dbReference type="PANTHER" id="PTHR36966">
    <property type="entry name" value="REP-ASSOCIATED TYROSINE TRANSPOSASE"/>
    <property type="match status" value="1"/>
</dbReference>
<dbReference type="InterPro" id="IPR002686">
    <property type="entry name" value="Transposase_17"/>
</dbReference>
<dbReference type="AlphaFoldDB" id="A0AAX0WST3"/>
<proteinExistence type="predicted"/>
<evidence type="ECO:0000313" key="2">
    <source>
        <dbReference type="EMBL" id="PNL61060.1"/>
    </source>
</evidence>
<dbReference type="EMBL" id="NBTX02000004">
    <property type="protein sequence ID" value="PNL61060.1"/>
    <property type="molecule type" value="Genomic_DNA"/>
</dbReference>
<feature type="domain" description="Transposase IS200-like" evidence="1">
    <location>
        <begin position="8"/>
        <end position="131"/>
    </location>
</feature>
<dbReference type="GO" id="GO:0043565">
    <property type="term" value="F:sequence-specific DNA binding"/>
    <property type="evidence" value="ECO:0007669"/>
    <property type="project" value="TreeGrafter"/>
</dbReference>
<dbReference type="Proteomes" id="UP000192511">
    <property type="component" value="Unassembled WGS sequence"/>
</dbReference>
<dbReference type="GeneID" id="98066605"/>
<protein>
    <submittedName>
        <fullName evidence="2">Transposase</fullName>
    </submittedName>
</protein>
<dbReference type="SUPFAM" id="SSF143422">
    <property type="entry name" value="Transposase IS200-like"/>
    <property type="match status" value="1"/>
</dbReference>
<evidence type="ECO:0000313" key="3">
    <source>
        <dbReference type="Proteomes" id="UP000192511"/>
    </source>
</evidence>
<dbReference type="InterPro" id="IPR052715">
    <property type="entry name" value="RAYT_transposase"/>
</dbReference>
<accession>A0AAX0WST3</accession>
<keyword evidence="3" id="KW-1185">Reference proteome</keyword>
<name>A0AAX0WST3_9GAMM</name>
<dbReference type="Gene3D" id="3.30.70.1290">
    <property type="entry name" value="Transposase IS200-like"/>
    <property type="match status" value="1"/>
</dbReference>
<dbReference type="GO" id="GO:0004803">
    <property type="term" value="F:transposase activity"/>
    <property type="evidence" value="ECO:0007669"/>
    <property type="project" value="InterPro"/>
</dbReference>
<organism evidence="2 3">
    <name type="scientific">Legionella anisa</name>
    <dbReference type="NCBI Taxonomy" id="28082"/>
    <lineage>
        <taxon>Bacteria</taxon>
        <taxon>Pseudomonadati</taxon>
        <taxon>Pseudomonadota</taxon>
        <taxon>Gammaproteobacteria</taxon>
        <taxon>Legionellales</taxon>
        <taxon>Legionellaceae</taxon>
        <taxon>Legionella</taxon>
    </lineage>
</organism>
<dbReference type="GO" id="GO:0006313">
    <property type="term" value="P:DNA transposition"/>
    <property type="evidence" value="ECO:0007669"/>
    <property type="project" value="InterPro"/>
</dbReference>
<reference evidence="2" key="1">
    <citation type="submission" date="2017-12" db="EMBL/GenBank/DDBJ databases">
        <title>FDA dAtabase for Regulatory Grade micrObial Sequences (FDA-ARGOS): Supporting development and validation of Infectious Disease Dx tests.</title>
        <authorList>
            <person name="Kerrigan L."/>
            <person name="Tallon L.J."/>
            <person name="Sadzewicz L."/>
            <person name="Sengamalay N."/>
            <person name="Ott S."/>
            <person name="Godinez A."/>
            <person name="Nagaraj S."/>
            <person name="Vavikolanu K."/>
            <person name="Vyas G."/>
            <person name="Nadendla S."/>
            <person name="Aluvathingal J."/>
            <person name="Sichtig H."/>
        </authorList>
    </citation>
    <scope>NUCLEOTIDE SEQUENCE [LARGE SCALE GENOMIC DNA]</scope>
    <source>
        <strain evidence="2">FDAARGOS_200</strain>
    </source>
</reference>
<evidence type="ECO:0000259" key="1">
    <source>
        <dbReference type="SMART" id="SM01321"/>
    </source>
</evidence>
<dbReference type="Pfam" id="PF01797">
    <property type="entry name" value="Y1_Tnp"/>
    <property type="match status" value="1"/>
</dbReference>
<dbReference type="SMART" id="SM01321">
    <property type="entry name" value="Y1_Tnp"/>
    <property type="match status" value="1"/>
</dbReference>
<dbReference type="InterPro" id="IPR036515">
    <property type="entry name" value="Transposase_17_sf"/>
</dbReference>
<gene>
    <name evidence="2" type="ORF">A6J39_007450</name>
</gene>